<dbReference type="GO" id="GO:1902201">
    <property type="term" value="P:negative regulation of bacterial-type flagellum-dependent cell motility"/>
    <property type="evidence" value="ECO:0007669"/>
    <property type="project" value="TreeGrafter"/>
</dbReference>
<dbReference type="EMBL" id="UOFJ01000040">
    <property type="protein sequence ID" value="VAW61453.1"/>
    <property type="molecule type" value="Genomic_DNA"/>
</dbReference>
<name>A0A3B0XAN0_9ZZZZ</name>
<protein>
    <submittedName>
        <fullName evidence="2">Diguanylate cyclase (GGDEF domain) with PAS/PAC sensor</fullName>
    </submittedName>
</protein>
<gene>
    <name evidence="2" type="ORF">MNBD_GAMMA10-1171</name>
</gene>
<dbReference type="Pfam" id="PF00990">
    <property type="entry name" value="GGDEF"/>
    <property type="match status" value="1"/>
</dbReference>
<dbReference type="AlphaFoldDB" id="A0A3B0XAN0"/>
<dbReference type="Gene3D" id="3.30.450.20">
    <property type="entry name" value="PAS domain"/>
    <property type="match status" value="1"/>
</dbReference>
<dbReference type="InterPro" id="IPR000160">
    <property type="entry name" value="GGDEF_dom"/>
</dbReference>
<dbReference type="GO" id="GO:0043709">
    <property type="term" value="P:cell adhesion involved in single-species biofilm formation"/>
    <property type="evidence" value="ECO:0007669"/>
    <property type="project" value="TreeGrafter"/>
</dbReference>
<dbReference type="PROSITE" id="PS50887">
    <property type="entry name" value="GGDEF"/>
    <property type="match status" value="1"/>
</dbReference>
<evidence type="ECO:0000259" key="1">
    <source>
        <dbReference type="PROSITE" id="PS50887"/>
    </source>
</evidence>
<feature type="non-terminal residue" evidence="2">
    <location>
        <position position="320"/>
    </location>
</feature>
<dbReference type="CDD" id="cd01949">
    <property type="entry name" value="GGDEF"/>
    <property type="match status" value="1"/>
</dbReference>
<dbReference type="SMART" id="SM00267">
    <property type="entry name" value="GGDEF"/>
    <property type="match status" value="1"/>
</dbReference>
<dbReference type="GO" id="GO:0005886">
    <property type="term" value="C:plasma membrane"/>
    <property type="evidence" value="ECO:0007669"/>
    <property type="project" value="TreeGrafter"/>
</dbReference>
<evidence type="ECO:0000313" key="2">
    <source>
        <dbReference type="EMBL" id="VAW61453.1"/>
    </source>
</evidence>
<dbReference type="InterPro" id="IPR050469">
    <property type="entry name" value="Diguanylate_Cyclase"/>
</dbReference>
<sequence>MSIENEAGQINIKDIHWLMDMLQTIDVGLVVLDSDFRVMVWNSFMENHSGVSPAIIKDKILFDIFPSIPQKWFRQKAESVFLLKSSTFTVWEQRPYLFKFKNYRPITGSADYMYQNITLIPLLSADNEVRQFGVLIYDVTDIAVNKIKLEQANNKLAFLSKTDHLTQLNNRGAWEESLQREYNRSRRSKLKCCVVMFDIDHFKNVNDTYGHQAGDEVIRRTSALLKDTMRNTDIAGRYGGEEFGVILVDTDAENALIFTERLRQRIENEVIEHETLKIKITISLGISALSDDCDTYQSWLEQSDKALYICKESGKNQSRI</sequence>
<dbReference type="NCBIfam" id="TIGR00254">
    <property type="entry name" value="GGDEF"/>
    <property type="match status" value="1"/>
</dbReference>
<organism evidence="2">
    <name type="scientific">hydrothermal vent metagenome</name>
    <dbReference type="NCBI Taxonomy" id="652676"/>
    <lineage>
        <taxon>unclassified sequences</taxon>
        <taxon>metagenomes</taxon>
        <taxon>ecological metagenomes</taxon>
    </lineage>
</organism>
<dbReference type="PANTHER" id="PTHR45138">
    <property type="entry name" value="REGULATORY COMPONENTS OF SENSORY TRANSDUCTION SYSTEM"/>
    <property type="match status" value="1"/>
</dbReference>
<dbReference type="SUPFAM" id="SSF55073">
    <property type="entry name" value="Nucleotide cyclase"/>
    <property type="match status" value="1"/>
</dbReference>
<accession>A0A3B0XAN0</accession>
<dbReference type="InterPro" id="IPR000014">
    <property type="entry name" value="PAS"/>
</dbReference>
<dbReference type="SMART" id="SM00091">
    <property type="entry name" value="PAS"/>
    <property type="match status" value="1"/>
</dbReference>
<proteinExistence type="predicted"/>
<dbReference type="FunFam" id="3.30.70.270:FF:000001">
    <property type="entry name" value="Diguanylate cyclase domain protein"/>
    <property type="match status" value="1"/>
</dbReference>
<dbReference type="GO" id="GO:0052621">
    <property type="term" value="F:diguanylate cyclase activity"/>
    <property type="evidence" value="ECO:0007669"/>
    <property type="project" value="TreeGrafter"/>
</dbReference>
<reference evidence="2" key="1">
    <citation type="submission" date="2018-06" db="EMBL/GenBank/DDBJ databases">
        <authorList>
            <person name="Zhirakovskaya E."/>
        </authorList>
    </citation>
    <scope>NUCLEOTIDE SEQUENCE</scope>
</reference>
<dbReference type="SUPFAM" id="SSF55785">
    <property type="entry name" value="PYP-like sensor domain (PAS domain)"/>
    <property type="match status" value="1"/>
</dbReference>
<feature type="domain" description="GGDEF" evidence="1">
    <location>
        <begin position="190"/>
        <end position="320"/>
    </location>
</feature>
<dbReference type="InterPro" id="IPR029787">
    <property type="entry name" value="Nucleotide_cyclase"/>
</dbReference>
<dbReference type="PANTHER" id="PTHR45138:SF9">
    <property type="entry name" value="DIGUANYLATE CYCLASE DGCM-RELATED"/>
    <property type="match status" value="1"/>
</dbReference>
<dbReference type="InterPro" id="IPR043128">
    <property type="entry name" value="Rev_trsase/Diguanyl_cyclase"/>
</dbReference>
<dbReference type="Gene3D" id="3.30.70.270">
    <property type="match status" value="1"/>
</dbReference>
<dbReference type="InterPro" id="IPR035965">
    <property type="entry name" value="PAS-like_dom_sf"/>
</dbReference>